<organism evidence="1 2">
    <name type="scientific">Portunus trituberculatus</name>
    <name type="common">Swimming crab</name>
    <name type="synonym">Neptunus trituberculatus</name>
    <dbReference type="NCBI Taxonomy" id="210409"/>
    <lineage>
        <taxon>Eukaryota</taxon>
        <taxon>Metazoa</taxon>
        <taxon>Ecdysozoa</taxon>
        <taxon>Arthropoda</taxon>
        <taxon>Crustacea</taxon>
        <taxon>Multicrustacea</taxon>
        <taxon>Malacostraca</taxon>
        <taxon>Eumalacostraca</taxon>
        <taxon>Eucarida</taxon>
        <taxon>Decapoda</taxon>
        <taxon>Pleocyemata</taxon>
        <taxon>Brachyura</taxon>
        <taxon>Eubrachyura</taxon>
        <taxon>Portunoidea</taxon>
        <taxon>Portunidae</taxon>
        <taxon>Portuninae</taxon>
        <taxon>Portunus</taxon>
    </lineage>
</organism>
<dbReference type="AlphaFoldDB" id="A0A5B7JXR4"/>
<dbReference type="Proteomes" id="UP000324222">
    <property type="component" value="Unassembled WGS sequence"/>
</dbReference>
<reference evidence="1 2" key="1">
    <citation type="submission" date="2019-05" db="EMBL/GenBank/DDBJ databases">
        <title>Another draft genome of Portunus trituberculatus and its Hox gene families provides insights of decapod evolution.</title>
        <authorList>
            <person name="Jeong J.-H."/>
            <person name="Song I."/>
            <person name="Kim S."/>
            <person name="Choi T."/>
            <person name="Kim D."/>
            <person name="Ryu S."/>
            <person name="Kim W."/>
        </authorList>
    </citation>
    <scope>NUCLEOTIDE SEQUENCE [LARGE SCALE GENOMIC DNA]</scope>
    <source>
        <tissue evidence="1">Muscle</tissue>
    </source>
</reference>
<sequence>MYFAGLHNPEQKPASYCWQACSVLLPSFCSFLIPTVRAAWGTDESKDHILKHSFAAPPLLSKGSSCSYTGFLFIVLVTD</sequence>
<evidence type="ECO:0000313" key="2">
    <source>
        <dbReference type="Proteomes" id="UP000324222"/>
    </source>
</evidence>
<evidence type="ECO:0000313" key="1">
    <source>
        <dbReference type="EMBL" id="MPC99096.1"/>
    </source>
</evidence>
<proteinExistence type="predicted"/>
<dbReference type="EMBL" id="VSRR010116944">
    <property type="protein sequence ID" value="MPC99096.1"/>
    <property type="molecule type" value="Genomic_DNA"/>
</dbReference>
<protein>
    <submittedName>
        <fullName evidence="1">Uncharacterized protein</fullName>
    </submittedName>
</protein>
<comment type="caution">
    <text evidence="1">The sequence shown here is derived from an EMBL/GenBank/DDBJ whole genome shotgun (WGS) entry which is preliminary data.</text>
</comment>
<name>A0A5B7JXR4_PORTR</name>
<keyword evidence="2" id="KW-1185">Reference proteome</keyword>
<accession>A0A5B7JXR4</accession>
<gene>
    <name evidence="1" type="ORF">E2C01_094492</name>
</gene>